<proteinExistence type="predicted"/>
<dbReference type="PROSITE" id="PS52045">
    <property type="entry name" value="NEPROSIN_PEP_CD"/>
    <property type="match status" value="1"/>
</dbReference>
<dbReference type="PANTHER" id="PTHR31589:SF24">
    <property type="entry name" value="OS07G0205500 PROTEIN"/>
    <property type="match status" value="1"/>
</dbReference>
<gene>
    <name evidence="3" type="ORF">MKW94_019185</name>
</gene>
<dbReference type="Gene3D" id="3.90.1320.10">
    <property type="entry name" value="Outer-capsid protein sigma 3, large lobe"/>
    <property type="match status" value="1"/>
</dbReference>
<feature type="domain" description="Neprosin PEP catalytic" evidence="2">
    <location>
        <begin position="138"/>
        <end position="391"/>
    </location>
</feature>
<evidence type="ECO:0000259" key="2">
    <source>
        <dbReference type="PROSITE" id="PS52045"/>
    </source>
</evidence>
<dbReference type="Proteomes" id="UP001177140">
    <property type="component" value="Unassembled WGS sequence"/>
</dbReference>
<dbReference type="InterPro" id="IPR025521">
    <property type="entry name" value="Neprosin_propep"/>
</dbReference>
<comment type="caution">
    <text evidence="3">The sequence shown here is derived from an EMBL/GenBank/DDBJ whole genome shotgun (WGS) entry which is preliminary data.</text>
</comment>
<dbReference type="Pfam" id="PF14365">
    <property type="entry name" value="Neprosin_AP"/>
    <property type="match status" value="1"/>
</dbReference>
<evidence type="ECO:0000256" key="1">
    <source>
        <dbReference type="SAM" id="SignalP"/>
    </source>
</evidence>
<evidence type="ECO:0000313" key="4">
    <source>
        <dbReference type="Proteomes" id="UP001177140"/>
    </source>
</evidence>
<feature type="chain" id="PRO_5041429885" description="Neprosin PEP catalytic domain-containing protein" evidence="1">
    <location>
        <begin position="29"/>
        <end position="393"/>
    </location>
</feature>
<dbReference type="AlphaFoldDB" id="A0AA41V6A2"/>
<name>A0AA41V6A2_PAPNU</name>
<sequence length="393" mass="44554">MHLNRLFKLIIALLLLNLSLKNYHGVEGRINRLVSKEEEIELEEKLKILNKPTMKSFQTKLGDIYDCINIYEQPAFDHPLLRNHKIQMKPNVIQGEQIDEPIFNMVSSVVRSKLGGCPQETVPIRRTTKQDLINSKYVSNWIKRRHYVSAQPTAEKVYYGGSAEIAVANPSVDRPYKFSTGQIWIQNGPQEELNSIEFGWAVYPDLFGDNKTRVFGSWTTDGFKETGCYNMLCPGFVQIHPEYSFGENINAGTGGNLRVFYFSVHRDPQSGNWWLINGKDHAKIGYWPKEIFTHLRNNASVIGYGGVAGTDLGGPTPPMGYGHLPIADSKYTCCMLDMKIVNDRGNYAKFDTWKVQLNRDTKTSCYDLIPPSKYIFRGIVMFFGGPGGNCSKI</sequence>
<protein>
    <recommendedName>
        <fullName evidence="2">Neprosin PEP catalytic domain-containing protein</fullName>
    </recommendedName>
</protein>
<dbReference type="PANTHER" id="PTHR31589">
    <property type="entry name" value="PROTEIN, PUTATIVE (DUF239)-RELATED-RELATED"/>
    <property type="match status" value="1"/>
</dbReference>
<reference evidence="3" key="1">
    <citation type="submission" date="2022-03" db="EMBL/GenBank/DDBJ databases">
        <title>A functionally conserved STORR gene fusion in Papaver species that diverged 16.8 million years ago.</title>
        <authorList>
            <person name="Catania T."/>
        </authorList>
    </citation>
    <scope>NUCLEOTIDE SEQUENCE</scope>
    <source>
        <strain evidence="3">S-191538</strain>
    </source>
</reference>
<dbReference type="Pfam" id="PF03080">
    <property type="entry name" value="Neprosin"/>
    <property type="match status" value="1"/>
</dbReference>
<organism evidence="3 4">
    <name type="scientific">Papaver nudicaule</name>
    <name type="common">Iceland poppy</name>
    <dbReference type="NCBI Taxonomy" id="74823"/>
    <lineage>
        <taxon>Eukaryota</taxon>
        <taxon>Viridiplantae</taxon>
        <taxon>Streptophyta</taxon>
        <taxon>Embryophyta</taxon>
        <taxon>Tracheophyta</taxon>
        <taxon>Spermatophyta</taxon>
        <taxon>Magnoliopsida</taxon>
        <taxon>Ranunculales</taxon>
        <taxon>Papaveraceae</taxon>
        <taxon>Papaveroideae</taxon>
        <taxon>Papaver</taxon>
    </lineage>
</organism>
<keyword evidence="1" id="KW-0732">Signal</keyword>
<accession>A0AA41V6A2</accession>
<feature type="signal peptide" evidence="1">
    <location>
        <begin position="1"/>
        <end position="28"/>
    </location>
</feature>
<dbReference type="InterPro" id="IPR053168">
    <property type="entry name" value="Glutamic_endopeptidase"/>
</dbReference>
<evidence type="ECO:0000313" key="3">
    <source>
        <dbReference type="EMBL" id="MCL7036335.1"/>
    </source>
</evidence>
<dbReference type="InterPro" id="IPR004314">
    <property type="entry name" value="Neprosin"/>
</dbReference>
<dbReference type="EMBL" id="JAJJMA010166798">
    <property type="protein sequence ID" value="MCL7036335.1"/>
    <property type="molecule type" value="Genomic_DNA"/>
</dbReference>
<keyword evidence="4" id="KW-1185">Reference proteome</keyword>